<evidence type="ECO:0000256" key="2">
    <source>
        <dbReference type="ARBA" id="ARBA00022448"/>
    </source>
</evidence>
<evidence type="ECO:0000256" key="1">
    <source>
        <dbReference type="ARBA" id="ARBA00004651"/>
    </source>
</evidence>
<dbReference type="Pfam" id="PF02386">
    <property type="entry name" value="TrkH"/>
    <property type="match status" value="1"/>
</dbReference>
<accession>A0A7X5F004</accession>
<reference evidence="12" key="1">
    <citation type="submission" date="2020-01" db="EMBL/GenBank/DDBJ databases">
        <authorList>
            <person name="Fang Y."/>
            <person name="Sun R."/>
            <person name="Nie L."/>
            <person name="He J."/>
            <person name="Hao L."/>
            <person name="Wang L."/>
            <person name="Su S."/>
            <person name="Lv E."/>
            <person name="Zhang Z."/>
            <person name="Xie R."/>
            <person name="Liu H."/>
        </authorList>
    </citation>
    <scope>NUCLEOTIDE SEQUENCE [LARGE SCALE GENOMIC DNA]</scope>
    <source>
        <strain evidence="12">XCT-53</strain>
    </source>
</reference>
<dbReference type="PANTHER" id="PTHR32024">
    <property type="entry name" value="TRK SYSTEM POTASSIUM UPTAKE PROTEIN TRKG-RELATED"/>
    <property type="match status" value="1"/>
</dbReference>
<proteinExistence type="inferred from homology"/>
<dbReference type="Proteomes" id="UP000586722">
    <property type="component" value="Unassembled WGS sequence"/>
</dbReference>
<evidence type="ECO:0000313" key="11">
    <source>
        <dbReference type="EMBL" id="NBN77256.1"/>
    </source>
</evidence>
<dbReference type="GO" id="GO:0046872">
    <property type="term" value="F:metal ion binding"/>
    <property type="evidence" value="ECO:0007669"/>
    <property type="project" value="UniProtKB-KW"/>
</dbReference>
<organism evidence="11 12">
    <name type="scientific">Pannonibacter tanglangensis</name>
    <dbReference type="NCBI Taxonomy" id="2750084"/>
    <lineage>
        <taxon>Bacteria</taxon>
        <taxon>Pseudomonadati</taxon>
        <taxon>Pseudomonadota</taxon>
        <taxon>Alphaproteobacteria</taxon>
        <taxon>Hyphomicrobiales</taxon>
        <taxon>Stappiaceae</taxon>
        <taxon>Pannonibacter</taxon>
    </lineage>
</organism>
<keyword evidence="2 10" id="KW-0813">Transport</keyword>
<dbReference type="PANTHER" id="PTHR32024:SF3">
    <property type="entry name" value="TRK SYSTEM POTASSIUM UPTAKE PROTEIN"/>
    <property type="match status" value="1"/>
</dbReference>
<dbReference type="GO" id="GO:0005886">
    <property type="term" value="C:plasma membrane"/>
    <property type="evidence" value="ECO:0007669"/>
    <property type="project" value="UniProtKB-SubCell"/>
</dbReference>
<comment type="function">
    <text evidence="10">Low-affinity potassium transport system. Interacts with Trk system potassium uptake protein TrkA.</text>
</comment>
<evidence type="ECO:0000256" key="4">
    <source>
        <dbReference type="ARBA" id="ARBA00022538"/>
    </source>
</evidence>
<keyword evidence="10" id="KW-0997">Cell inner membrane</keyword>
<name>A0A7X5F004_9HYPH</name>
<keyword evidence="7" id="KW-1133">Transmembrane helix</keyword>
<evidence type="ECO:0000256" key="8">
    <source>
        <dbReference type="ARBA" id="ARBA00023065"/>
    </source>
</evidence>
<comment type="subcellular location">
    <subcellularLocation>
        <location evidence="10">Cell inner membrane</location>
        <topology evidence="10">Multi-pass membrane protein</topology>
    </subcellularLocation>
    <subcellularLocation>
        <location evidence="1">Cell membrane</location>
        <topology evidence="1">Multi-pass membrane protein</topology>
    </subcellularLocation>
</comment>
<evidence type="ECO:0000256" key="7">
    <source>
        <dbReference type="ARBA" id="ARBA00022989"/>
    </source>
</evidence>
<evidence type="ECO:0000256" key="9">
    <source>
        <dbReference type="ARBA" id="ARBA00023136"/>
    </source>
</evidence>
<sequence length="460" mass="48727">MLVPAIVDVANKNADWQAFVFSAFLTGLVGMLLAIAVEGSLKKGLNMRQTFLLTVLAWTTIPLFGALPFFWLGLGVSDAVFESVSGFTTTGGTVLTGLDSLPPGILIWRSMMQWTGGIGIAVMGIFLLPFLRVGGMQLFQSESGEGGDKIVSRSVELIRLMVVVYGGLTALCAAGYFVFGMTGFDAINHAMTTLATGGYSTHDRSFQHYADTGVAWVGILFMLAGALPFVLVIQAIRGAPLQLWQDPQVRALIALIAMVSFALTVYLGATRDLGFLDALRAATFTVVSLITTTGFYIGDYTQWGGPVVGLVLMLAFVGGCTGSTSGGIKIFRYLVLLAAVRSHLRRMVRPNRVTAENFGKARLTPDLSAAVLVYLVLYISTVAAVALALAAFDIDFVTALSASASAVGNIGTALGPLVGPDGTFGALPDPAKWILSAAMLIGRLELIVVFVLIDPDFWSN</sequence>
<keyword evidence="3 10" id="KW-1003">Cell membrane</keyword>
<evidence type="ECO:0000256" key="3">
    <source>
        <dbReference type="ARBA" id="ARBA00022475"/>
    </source>
</evidence>
<dbReference type="PIRSF" id="PIRSF006247">
    <property type="entry name" value="TrkH"/>
    <property type="match status" value="1"/>
</dbReference>
<keyword evidence="4 10" id="KW-0633">Potassium transport</keyword>
<evidence type="ECO:0000256" key="5">
    <source>
        <dbReference type="ARBA" id="ARBA00022692"/>
    </source>
</evidence>
<keyword evidence="9 10" id="KW-0472">Membrane</keyword>
<keyword evidence="6 10" id="KW-0630">Potassium</keyword>
<comment type="similarity">
    <text evidence="10">Belongs to the TrkH potassium transport family.</text>
</comment>
<comment type="caution">
    <text evidence="11">The sequence shown here is derived from an EMBL/GenBank/DDBJ whole genome shotgun (WGS) entry which is preliminary data.</text>
</comment>
<keyword evidence="8 10" id="KW-0406">Ion transport</keyword>
<evidence type="ECO:0000256" key="10">
    <source>
        <dbReference type="PIRNR" id="PIRNR006247"/>
    </source>
</evidence>
<evidence type="ECO:0000313" key="12">
    <source>
        <dbReference type="Proteomes" id="UP000586722"/>
    </source>
</evidence>
<dbReference type="AlphaFoldDB" id="A0A7X5F004"/>
<protein>
    <recommendedName>
        <fullName evidence="10">Trk system potassium uptake protein</fullName>
    </recommendedName>
</protein>
<evidence type="ECO:0000256" key="6">
    <source>
        <dbReference type="ARBA" id="ARBA00022958"/>
    </source>
</evidence>
<dbReference type="GO" id="GO:0015379">
    <property type="term" value="F:potassium:chloride symporter activity"/>
    <property type="evidence" value="ECO:0007669"/>
    <property type="project" value="InterPro"/>
</dbReference>
<dbReference type="InterPro" id="IPR003445">
    <property type="entry name" value="Cat_transpt"/>
</dbReference>
<dbReference type="InterPro" id="IPR004772">
    <property type="entry name" value="TrkH"/>
</dbReference>
<gene>
    <name evidence="11" type="ORF">GWI72_03120</name>
</gene>
<keyword evidence="12" id="KW-1185">Reference proteome</keyword>
<dbReference type="EMBL" id="JAABLQ010000001">
    <property type="protein sequence ID" value="NBN77256.1"/>
    <property type="molecule type" value="Genomic_DNA"/>
</dbReference>
<keyword evidence="5" id="KW-0812">Transmembrane</keyword>